<dbReference type="SUPFAM" id="SSF50978">
    <property type="entry name" value="WD40 repeat-like"/>
    <property type="match status" value="1"/>
</dbReference>
<feature type="non-terminal residue" evidence="3">
    <location>
        <position position="1"/>
    </location>
</feature>
<evidence type="ECO:0000313" key="3">
    <source>
        <dbReference type="EMBL" id="GIQ81582.1"/>
    </source>
</evidence>
<feature type="compositionally biased region" description="Acidic residues" evidence="1">
    <location>
        <begin position="1434"/>
        <end position="1445"/>
    </location>
</feature>
<feature type="region of interest" description="Disordered" evidence="1">
    <location>
        <begin position="1243"/>
        <end position="1271"/>
    </location>
</feature>
<dbReference type="PANTHER" id="PTHR13585:SF19">
    <property type="entry name" value="ZINC FINGER CCCH DOMAIN-CONTAINING PROTEIN 13"/>
    <property type="match status" value="1"/>
</dbReference>
<dbReference type="InterPro" id="IPR015943">
    <property type="entry name" value="WD40/YVTN_repeat-like_dom_sf"/>
</dbReference>
<dbReference type="InterPro" id="IPR052824">
    <property type="entry name" value="m6A_RNA_Methylation_Regulator"/>
</dbReference>
<feature type="compositionally biased region" description="Low complexity" evidence="1">
    <location>
        <begin position="1866"/>
        <end position="1878"/>
    </location>
</feature>
<protein>
    <recommendedName>
        <fullName evidence="2">RAVE complex protein Rav1 C-terminal domain-containing protein</fullName>
    </recommendedName>
</protein>
<evidence type="ECO:0000313" key="4">
    <source>
        <dbReference type="Proteomes" id="UP000265618"/>
    </source>
</evidence>
<feature type="domain" description="RAVE complex protein Rav1 C-terminal" evidence="2">
    <location>
        <begin position="651"/>
        <end position="704"/>
    </location>
</feature>
<reference evidence="3 4" key="1">
    <citation type="journal article" date="2018" name="PLoS ONE">
        <title>The draft genome of Kipferlia bialata reveals reductive genome evolution in fornicate parasites.</title>
        <authorList>
            <person name="Tanifuji G."/>
            <person name="Takabayashi S."/>
            <person name="Kume K."/>
            <person name="Takagi M."/>
            <person name="Nakayama T."/>
            <person name="Kamikawa R."/>
            <person name="Inagaki Y."/>
            <person name="Hashimoto T."/>
        </authorList>
    </citation>
    <scope>NUCLEOTIDE SEQUENCE [LARGE SCALE GENOMIC DNA]</scope>
    <source>
        <strain evidence="3">NY0173</strain>
    </source>
</reference>
<dbReference type="OrthoDB" id="2384737at2759"/>
<comment type="caution">
    <text evidence="3">The sequence shown here is derived from an EMBL/GenBank/DDBJ whole genome shotgun (WGS) entry which is preliminary data.</text>
</comment>
<feature type="region of interest" description="Disordered" evidence="1">
    <location>
        <begin position="854"/>
        <end position="888"/>
    </location>
</feature>
<feature type="region of interest" description="Disordered" evidence="1">
    <location>
        <begin position="1400"/>
        <end position="1482"/>
    </location>
</feature>
<feature type="compositionally biased region" description="Basic and acidic residues" evidence="1">
    <location>
        <begin position="1880"/>
        <end position="1899"/>
    </location>
</feature>
<feature type="compositionally biased region" description="Basic and acidic residues" evidence="1">
    <location>
        <begin position="519"/>
        <end position="530"/>
    </location>
</feature>
<evidence type="ECO:0000259" key="2">
    <source>
        <dbReference type="Pfam" id="PF12234"/>
    </source>
</evidence>
<dbReference type="Pfam" id="PF12234">
    <property type="entry name" value="Rav1p_C"/>
    <property type="match status" value="1"/>
</dbReference>
<accession>A0A9K3GG87</accession>
<feature type="compositionally biased region" description="Basic and acidic residues" evidence="1">
    <location>
        <begin position="1243"/>
        <end position="1256"/>
    </location>
</feature>
<dbReference type="Proteomes" id="UP000265618">
    <property type="component" value="Unassembled WGS sequence"/>
</dbReference>
<sequence>MKDQNYAMMRGSMHIVSFDLSDSVGGICGSIHQSARVLKKWESAPVQLDGPVSSGTLCSTVVVGCTNGEAEGEGEGESTLDIACLLQNRESGEEGLGASIALSLLRVSVTTARGREREGVSLSVSRLSTFRGLPPLCGGRERERLILERLSPYPHSHPVKGKAGEKERERETLLTVGTPTLGHTVISLSPSLCDSGRCAFRSLNQGYHHALPTSRAFESSGASHVGASHHGVVSLSTTERGSCQLVRQSLLSHIVSPSTPSSGVGEAPFGHTSLLLTTLIEGERERERVACAALGKETGIVAVVVALPSGGRELHIYSPSQFSSCRGRGGERDACVRALGCGLRYLSVSVDACKVVERGHMLSLSLCTSVGLERQTVFVCKGVVGERQTAEKSNAPSLLDSLSLSLSDTMALPNHSFLSLSPSASKEEREREISGESAGKESERESARIVSALDGVAGVARRFFGSVLDQPGLDHSGIDRKAGGHIPSASVLLLGLLANLEVTSPLSLSLPPSLRKKQRDRERVSEAGSDLKKAAKDTISRLISANPDAFYTLLLTSLSPCEGERERDSAEKERERERDLLQHAIQSLFLSHNTHRSKCPDCLCLPLMAMGKERQLGALYKANDQGKLGSFLTDRVFVPKEGVPAAVIRKNQVAASKNAYVLLGKGEWERAAAWFMLAGNISDALNLMVKHKRVSLAVSVFRMHFLHRIDLDSSNKGLEGEREGEEDLLDTIQAVQNSLSQYIRRQTVEREREREREAGLQLLDIVALGLRKRLTEKRGRESGKERERERSRRESVALVHDMARTLLPVETLGRSDAEAAEGERVCEREGQGERVGVEDTLCGALSAISLVRHMRTEGERDREGERENTHTHRAQRERERERERERVQKSVMAPVTAALTQLYSALDRLGDYVGPDVTTRSLTRSLTAVTSGLVRMGQKKSVLSGLFLALPVESTVRATPLRQGESGGGRERAKKGFNLMGQGSQGSGRLGGFPSSPAPQQDPMAAFGGFGMRNVPQPKPQPQADPMSAFGGFGMRNVPQPQPAADPMAAFGGFGMRNVPQPKPQPAADPMAAFGGFGMRNVPRPQTQTHAPSVLSPAQREREREILARERERLSLTHPLTESVHKRTEECLSILQARLTSMSPAPTDAKTDSIKGAVGERERVVEALKGLHLEELLGVRRGREGAAKRESDSMSLAGQSLGPIFRVCQVLGDMGLVDKVNLGVSVNDETALVMLIQSLTMTREQERERERERESGRSGTSSSLSSLSLSPSLSMDEAKAAVQSQMLLRSCLSSPLAGSSVAMLLCFIRVLCTSLLVGQAHQNGNEARYEALLSLQTSFMDRLESHVMSQIRDYSSRQRILGRYQRSSQGLWESGGDEDTLSLLTVMLLLHDRESLHREIDHGERERARERERRRQREEEIQERERSYAKADQEESEESETDSESSGDMMRDEREREKQREREARAEKEREKESAREERERKREIADHFVQSVYEASVNFCHRGFILDEQTSILQRLDAHSPVYDLLCNLLDNSLHMERERETERERERLHSVARICWLIGEVGRVKLFETSLVDGHPRINHLERGLAMQVAASCASVLSMQQLTSLDDKEPITFIRALSVPVPLSLQSGEEPCSPATPYPGSPSLAPSTDIHDTMQVVVIATPYRVVECVLANSIGDKAASNLESFSYYDSACPTPKPYAMSNLHGSMTNLHGSMSNLHGSMHGSINLSAVYSELSETGSTKGKRDRRSDKRPTSVAGVKANGRLLPVLERPNVQATCLCTSTASDCYALASGSSVFLLKPGVEDPVHSFTLPDDTIPTSICFNTAGSVLCIGGNDGSVSVLSLDTPHSLPRGIFTSHSHRSGLASTHPASHSAAPSRHGRERERDREKEREREEAEGEHRFIKHLVMTDDCIYAANKSHLYVLKIRVSKQRSSWVKLYPFGSQAHSHANISGLRVVDEMTIRDSVSHSHSLTSHDLLVGSSKGDIAVYRGVDKILSFSGEG</sequence>
<proteinExistence type="predicted"/>
<gene>
    <name evidence="3" type="ORF">KIPB_002560</name>
</gene>
<dbReference type="Gene3D" id="2.130.10.10">
    <property type="entry name" value="YVTN repeat-like/Quinoprotein amine dehydrogenase"/>
    <property type="match status" value="1"/>
</dbReference>
<dbReference type="EMBL" id="BDIP01000433">
    <property type="protein sequence ID" value="GIQ81582.1"/>
    <property type="molecule type" value="Genomic_DNA"/>
</dbReference>
<dbReference type="InterPro" id="IPR022033">
    <property type="entry name" value="Rav1p_C"/>
</dbReference>
<dbReference type="PANTHER" id="PTHR13585">
    <property type="entry name" value="CHASCON, ISOFORM D-RELATED"/>
    <property type="match status" value="1"/>
</dbReference>
<feature type="compositionally biased region" description="Basic and acidic residues" evidence="1">
    <location>
        <begin position="425"/>
        <end position="446"/>
    </location>
</feature>
<name>A0A9K3GG87_9EUKA</name>
<feature type="region of interest" description="Disordered" evidence="1">
    <location>
        <begin position="510"/>
        <end position="530"/>
    </location>
</feature>
<feature type="compositionally biased region" description="Basic and acidic residues" evidence="1">
    <location>
        <begin position="1400"/>
        <end position="1433"/>
    </location>
</feature>
<organism evidence="3 4">
    <name type="scientific">Kipferlia bialata</name>
    <dbReference type="NCBI Taxonomy" id="797122"/>
    <lineage>
        <taxon>Eukaryota</taxon>
        <taxon>Metamonada</taxon>
        <taxon>Carpediemonas-like organisms</taxon>
        <taxon>Kipferlia</taxon>
    </lineage>
</organism>
<feature type="region of interest" description="Disordered" evidence="1">
    <location>
        <begin position="1738"/>
        <end position="1757"/>
    </location>
</feature>
<feature type="compositionally biased region" description="Basic and acidic residues" evidence="1">
    <location>
        <begin position="1449"/>
        <end position="1482"/>
    </location>
</feature>
<feature type="region of interest" description="Disordered" evidence="1">
    <location>
        <begin position="1856"/>
        <end position="1899"/>
    </location>
</feature>
<dbReference type="InterPro" id="IPR036322">
    <property type="entry name" value="WD40_repeat_dom_sf"/>
</dbReference>
<evidence type="ECO:0000256" key="1">
    <source>
        <dbReference type="SAM" id="MobiDB-lite"/>
    </source>
</evidence>
<feature type="compositionally biased region" description="Low complexity" evidence="1">
    <location>
        <begin position="1257"/>
        <end position="1271"/>
    </location>
</feature>
<keyword evidence="4" id="KW-1185">Reference proteome</keyword>
<feature type="region of interest" description="Disordered" evidence="1">
    <location>
        <begin position="417"/>
        <end position="446"/>
    </location>
</feature>